<name>A0A834T103_9FABA</name>
<comment type="caution">
    <text evidence="1">The sequence shown here is derived from an EMBL/GenBank/DDBJ whole genome shotgun (WGS) entry which is preliminary data.</text>
</comment>
<dbReference type="AlphaFoldDB" id="A0A834T103"/>
<organism evidence="1 2">
    <name type="scientific">Senna tora</name>
    <dbReference type="NCBI Taxonomy" id="362788"/>
    <lineage>
        <taxon>Eukaryota</taxon>
        <taxon>Viridiplantae</taxon>
        <taxon>Streptophyta</taxon>
        <taxon>Embryophyta</taxon>
        <taxon>Tracheophyta</taxon>
        <taxon>Spermatophyta</taxon>
        <taxon>Magnoliopsida</taxon>
        <taxon>eudicotyledons</taxon>
        <taxon>Gunneridae</taxon>
        <taxon>Pentapetalae</taxon>
        <taxon>rosids</taxon>
        <taxon>fabids</taxon>
        <taxon>Fabales</taxon>
        <taxon>Fabaceae</taxon>
        <taxon>Caesalpinioideae</taxon>
        <taxon>Cassia clade</taxon>
        <taxon>Senna</taxon>
    </lineage>
</organism>
<evidence type="ECO:0000313" key="1">
    <source>
        <dbReference type="EMBL" id="KAF7813281.1"/>
    </source>
</evidence>
<protein>
    <submittedName>
        <fullName evidence="1">Uncharacterized protein</fullName>
    </submittedName>
</protein>
<keyword evidence="2" id="KW-1185">Reference proteome</keyword>
<sequence length="56" mass="6363">MTRIKLMKNKNNKSICPQQPLPLPLDELLVVVVQKMEEEALMGFQTVPFWAAAPPQ</sequence>
<reference evidence="1" key="1">
    <citation type="submission" date="2020-09" db="EMBL/GenBank/DDBJ databases">
        <title>Genome-Enabled Discovery of Anthraquinone Biosynthesis in Senna tora.</title>
        <authorList>
            <person name="Kang S.-H."/>
            <person name="Pandey R.P."/>
            <person name="Lee C.-M."/>
            <person name="Sim J.-S."/>
            <person name="Jeong J.-T."/>
            <person name="Choi B.-S."/>
            <person name="Jung M."/>
            <person name="Ginzburg D."/>
            <person name="Zhao K."/>
            <person name="Won S.Y."/>
            <person name="Oh T.-J."/>
            <person name="Yu Y."/>
            <person name="Kim N.-H."/>
            <person name="Lee O.R."/>
            <person name="Lee T.-H."/>
            <person name="Bashyal P."/>
            <person name="Kim T.-S."/>
            <person name="Lee W.-H."/>
            <person name="Kawkins C."/>
            <person name="Kim C.-K."/>
            <person name="Kim J.S."/>
            <person name="Ahn B.O."/>
            <person name="Rhee S.Y."/>
            <person name="Sohng J.K."/>
        </authorList>
    </citation>
    <scope>NUCLEOTIDE SEQUENCE</scope>
    <source>
        <tissue evidence="1">Leaf</tissue>
    </source>
</reference>
<accession>A0A834T103</accession>
<gene>
    <name evidence="1" type="ORF">G2W53_034257</name>
</gene>
<evidence type="ECO:0000313" key="2">
    <source>
        <dbReference type="Proteomes" id="UP000634136"/>
    </source>
</evidence>
<dbReference type="EMBL" id="JAAIUW010000010">
    <property type="protein sequence ID" value="KAF7813281.1"/>
    <property type="molecule type" value="Genomic_DNA"/>
</dbReference>
<dbReference type="Proteomes" id="UP000634136">
    <property type="component" value="Unassembled WGS sequence"/>
</dbReference>
<proteinExistence type="predicted"/>